<organism evidence="2 3">
    <name type="scientific">Teladorsagia circumcincta</name>
    <name type="common">Brown stomach worm</name>
    <name type="synonym">Ostertagia circumcincta</name>
    <dbReference type="NCBI Taxonomy" id="45464"/>
    <lineage>
        <taxon>Eukaryota</taxon>
        <taxon>Metazoa</taxon>
        <taxon>Ecdysozoa</taxon>
        <taxon>Nematoda</taxon>
        <taxon>Chromadorea</taxon>
        <taxon>Rhabditida</taxon>
        <taxon>Rhabditina</taxon>
        <taxon>Rhabditomorpha</taxon>
        <taxon>Strongyloidea</taxon>
        <taxon>Trichostrongylidae</taxon>
        <taxon>Teladorsagia</taxon>
    </lineage>
</organism>
<feature type="region of interest" description="Disordered" evidence="1">
    <location>
        <begin position="1"/>
        <end position="178"/>
    </location>
</feature>
<evidence type="ECO:0000313" key="2">
    <source>
        <dbReference type="EMBL" id="PIO54857.1"/>
    </source>
</evidence>
<gene>
    <name evidence="2" type="ORF">TELCIR_23768</name>
</gene>
<keyword evidence="3" id="KW-1185">Reference proteome</keyword>
<reference evidence="2 3" key="1">
    <citation type="submission" date="2015-09" db="EMBL/GenBank/DDBJ databases">
        <title>Draft genome of the parasitic nematode Teladorsagia circumcincta isolate WARC Sus (inbred).</title>
        <authorList>
            <person name="Mitreva M."/>
        </authorList>
    </citation>
    <scope>NUCLEOTIDE SEQUENCE [LARGE SCALE GENOMIC DNA]</scope>
    <source>
        <strain evidence="2 3">S</strain>
    </source>
</reference>
<feature type="compositionally biased region" description="Basic and acidic residues" evidence="1">
    <location>
        <begin position="95"/>
        <end position="104"/>
    </location>
</feature>
<dbReference type="AlphaFoldDB" id="A0A2G9TA63"/>
<accession>A0A2G9TA63</accession>
<evidence type="ECO:0000256" key="1">
    <source>
        <dbReference type="SAM" id="MobiDB-lite"/>
    </source>
</evidence>
<protein>
    <submittedName>
        <fullName evidence="2">Uncharacterized protein</fullName>
    </submittedName>
</protein>
<dbReference type="OrthoDB" id="10616395at2759"/>
<feature type="compositionally biased region" description="Polar residues" evidence="1">
    <location>
        <begin position="147"/>
        <end position="159"/>
    </location>
</feature>
<feature type="compositionally biased region" description="Acidic residues" evidence="1">
    <location>
        <begin position="47"/>
        <end position="62"/>
    </location>
</feature>
<sequence length="199" mass="20822">MEHSPQLSSERPCDDETLNVTSIEEPSPELIQPFNDGPPTAASNIEGTEEGNVDPAVDDDQMDVSASPLHTTPMEPAVEQMDESFPTLVTSSEEPAPKHFESCRENTSSSKTTSSSDSDSSSTSDDSSSEDSDSTVIPSPDVPITEAQATESANKNDQNLVAPAEGEQSTQESATGEGLAEAITSLVKAASLRPPSPVA</sequence>
<name>A0A2G9TA63_TELCI</name>
<evidence type="ECO:0000313" key="3">
    <source>
        <dbReference type="Proteomes" id="UP000230423"/>
    </source>
</evidence>
<dbReference type="Proteomes" id="UP000230423">
    <property type="component" value="Unassembled WGS sequence"/>
</dbReference>
<feature type="compositionally biased region" description="Low complexity" evidence="1">
    <location>
        <begin position="107"/>
        <end position="126"/>
    </location>
</feature>
<feature type="non-terminal residue" evidence="2">
    <location>
        <position position="199"/>
    </location>
</feature>
<proteinExistence type="predicted"/>
<dbReference type="EMBL" id="KZ391697">
    <property type="protein sequence ID" value="PIO54857.1"/>
    <property type="molecule type" value="Genomic_DNA"/>
</dbReference>